<reference evidence="2" key="1">
    <citation type="submission" date="2016-10" db="EMBL/GenBank/DDBJ databases">
        <authorList>
            <person name="Varghese N."/>
            <person name="Submissions S."/>
        </authorList>
    </citation>
    <scope>NUCLEOTIDE SEQUENCE [LARGE SCALE GENOMIC DNA]</scope>
    <source>
        <strain evidence="2">DSM 43161</strain>
    </source>
</reference>
<dbReference type="RefSeq" id="WP_075011933.1">
    <property type="nucleotide sequence ID" value="NZ_FOWE01000001.1"/>
</dbReference>
<proteinExistence type="predicted"/>
<dbReference type="OrthoDB" id="8899077at2"/>
<organism evidence="1 2">
    <name type="scientific">Geodermatophilus obscurus</name>
    <dbReference type="NCBI Taxonomy" id="1861"/>
    <lineage>
        <taxon>Bacteria</taxon>
        <taxon>Bacillati</taxon>
        <taxon>Actinomycetota</taxon>
        <taxon>Actinomycetes</taxon>
        <taxon>Geodermatophilales</taxon>
        <taxon>Geodermatophilaceae</taxon>
        <taxon>Geodermatophilus</taxon>
    </lineage>
</organism>
<dbReference type="Proteomes" id="UP000183642">
    <property type="component" value="Unassembled WGS sequence"/>
</dbReference>
<dbReference type="InterPro" id="IPR011200">
    <property type="entry name" value="UCP012608"/>
</dbReference>
<dbReference type="EMBL" id="FOWE01000001">
    <property type="protein sequence ID" value="SFN90447.1"/>
    <property type="molecule type" value="Genomic_DNA"/>
</dbReference>
<dbReference type="Pfam" id="PF10094">
    <property type="entry name" value="DUF2332"/>
    <property type="match status" value="1"/>
</dbReference>
<evidence type="ECO:0000313" key="1">
    <source>
        <dbReference type="EMBL" id="SFN90447.1"/>
    </source>
</evidence>
<gene>
    <name evidence="1" type="ORF">SAMN05660359_00544</name>
</gene>
<sequence length="320" mass="33551">MDDDARDRIAEGYRAFSRETAVEAPAYSALAAAVAGDREVLAFLAGLPAERSTPPLVLAVLRFLGGIPADGAELRDRVLADGHRLRQTLLTRTIQTNEPARCAALLPALAMVEGPLALVEVGTSAGLCLYPDRYGYEYDGRAVGPPGPVLIRCTTSGAVPVPAAPPEVVARIGVDLDPLDVTDPGDVAWLRCLVWPGPVEVERLQRLEAAAAVAAADPPTLLTGDLLEQLPAALALVPDGATPVVLHTAVLPYLDADHRAAFVDRVRGLPVCWIAQEGAGMVPGTGEPYPGGWGPHLVLSLDGRPLARTAPHGGRIDWLG</sequence>
<dbReference type="AlphaFoldDB" id="A0A1I5CU45"/>
<keyword evidence="2" id="KW-1185">Reference proteome</keyword>
<accession>A0A1I5CU45</accession>
<evidence type="ECO:0000313" key="2">
    <source>
        <dbReference type="Proteomes" id="UP000183642"/>
    </source>
</evidence>
<protein>
    <recommendedName>
        <fullName evidence="3">DUF2332 domain-containing protein</fullName>
    </recommendedName>
</protein>
<name>A0A1I5CU45_9ACTN</name>
<evidence type="ECO:0008006" key="3">
    <source>
        <dbReference type="Google" id="ProtNLM"/>
    </source>
</evidence>